<accession>A0A8H3C1H9</accession>
<dbReference type="GO" id="GO:0046872">
    <property type="term" value="F:metal ion binding"/>
    <property type="evidence" value="ECO:0007669"/>
    <property type="project" value="UniProtKB-KW"/>
</dbReference>
<evidence type="ECO:0000313" key="9">
    <source>
        <dbReference type="EMBL" id="CAE6472640.1"/>
    </source>
</evidence>
<dbReference type="AlphaFoldDB" id="A0A8H3C1H9"/>
<comment type="cofactor">
    <cofactor evidence="1">
        <name>Fe(2+)</name>
        <dbReference type="ChEBI" id="CHEBI:29033"/>
    </cofactor>
</comment>
<reference evidence="9" key="1">
    <citation type="submission" date="2021-01" db="EMBL/GenBank/DDBJ databases">
        <authorList>
            <person name="Kaushik A."/>
        </authorList>
    </citation>
    <scope>NUCLEOTIDE SEQUENCE</scope>
    <source>
        <strain evidence="9">AG1-1C</strain>
    </source>
</reference>
<evidence type="ECO:0000256" key="5">
    <source>
        <dbReference type="ARBA" id="ARBA00023004"/>
    </source>
</evidence>
<feature type="region of interest" description="Disordered" evidence="7">
    <location>
        <begin position="1"/>
        <end position="26"/>
    </location>
</feature>
<evidence type="ECO:0000256" key="3">
    <source>
        <dbReference type="ARBA" id="ARBA00022964"/>
    </source>
</evidence>
<comment type="caution">
    <text evidence="9">The sequence shown here is derived from an EMBL/GenBank/DDBJ whole genome shotgun (WGS) entry which is preliminary data.</text>
</comment>
<keyword evidence="5 6" id="KW-0408">Iron</keyword>
<comment type="similarity">
    <text evidence="6">Belongs to the iron/ascorbate-dependent oxidoreductase family.</text>
</comment>
<protein>
    <recommendedName>
        <fullName evidence="8">Fe2OG dioxygenase domain-containing protein</fullName>
    </recommendedName>
</protein>
<organism evidence="9 10">
    <name type="scientific">Rhizoctonia solani</name>
    <dbReference type="NCBI Taxonomy" id="456999"/>
    <lineage>
        <taxon>Eukaryota</taxon>
        <taxon>Fungi</taxon>
        <taxon>Dikarya</taxon>
        <taxon>Basidiomycota</taxon>
        <taxon>Agaricomycotina</taxon>
        <taxon>Agaricomycetes</taxon>
        <taxon>Cantharellales</taxon>
        <taxon>Ceratobasidiaceae</taxon>
        <taxon>Rhizoctonia</taxon>
    </lineage>
</organism>
<dbReference type="Pfam" id="PF12851">
    <property type="entry name" value="Tet_JBP"/>
    <property type="match status" value="1"/>
</dbReference>
<feature type="region of interest" description="Disordered" evidence="7">
    <location>
        <begin position="70"/>
        <end position="91"/>
    </location>
</feature>
<keyword evidence="3" id="KW-0223">Dioxygenase</keyword>
<proteinExistence type="inferred from homology"/>
<name>A0A8H3C1H9_9AGAM</name>
<gene>
    <name evidence="9" type="ORF">RDB_LOCUS178266</name>
</gene>
<keyword evidence="4 6" id="KW-0560">Oxidoreductase</keyword>
<keyword evidence="2 6" id="KW-0479">Metal-binding</keyword>
<feature type="domain" description="Fe2OG dioxygenase" evidence="8">
    <location>
        <begin position="288"/>
        <end position="401"/>
    </location>
</feature>
<evidence type="ECO:0000256" key="7">
    <source>
        <dbReference type="SAM" id="MobiDB-lite"/>
    </source>
</evidence>
<dbReference type="GO" id="GO:0051213">
    <property type="term" value="F:dioxygenase activity"/>
    <property type="evidence" value="ECO:0007669"/>
    <property type="project" value="UniProtKB-KW"/>
</dbReference>
<dbReference type="Proteomes" id="UP000663846">
    <property type="component" value="Unassembled WGS sequence"/>
</dbReference>
<evidence type="ECO:0000256" key="1">
    <source>
        <dbReference type="ARBA" id="ARBA00001954"/>
    </source>
</evidence>
<dbReference type="EMBL" id="CAJMWS010001079">
    <property type="protein sequence ID" value="CAE6472640.1"/>
    <property type="molecule type" value="Genomic_DNA"/>
</dbReference>
<sequence>MPLWQSKKRPEYLFGDRLTPPPDRNRTYVRDTPLTNRQKDGFTQENFRRLRVAITNTVVLPPGYDYSAEQVRTEASHKRPKGAQPSRRGGVTIEVDNSCDHVIRDDHGNVIAIYFPRYVRGESLTNLNHRSLAYGQHACRPFMTAEGNAIRALEQHTTKARLRRIQQTIIAHIKSRLRALGKKGPPGEKFRLISKLERVKNPSPKANWANRWIKGCDGDRYRPIGVFGMVHTAFLWHAIGHQYADAALPSTDAVLSKTVEGLCIQYQFMDGMEALDFRINNLVEIAFPELSQLMQKLRPEAEQNPLMYSLSRVWHSDFHGRAVLFNKKSAEHIDTSGVHRGWDILVAGGDFEGGGLFFKDLNMRIPFGPGDIIAFDGTAQRHAIEPFTGPQRISHVYFIHDSVFREHGIVPSLPDIHINQLAQRIPQLASKWCPITMTELKGESPAT</sequence>
<evidence type="ECO:0000256" key="4">
    <source>
        <dbReference type="ARBA" id="ARBA00023002"/>
    </source>
</evidence>
<dbReference type="InterPro" id="IPR005123">
    <property type="entry name" value="Oxoglu/Fe-dep_dioxygenase_dom"/>
</dbReference>
<evidence type="ECO:0000313" key="10">
    <source>
        <dbReference type="Proteomes" id="UP000663846"/>
    </source>
</evidence>
<dbReference type="InterPro" id="IPR024779">
    <property type="entry name" value="2OGFeDO_JBP1/TET_oxygenase_dom"/>
</dbReference>
<dbReference type="Gene3D" id="3.60.130.30">
    <property type="match status" value="1"/>
</dbReference>
<evidence type="ECO:0000256" key="6">
    <source>
        <dbReference type="RuleBase" id="RU003682"/>
    </source>
</evidence>
<evidence type="ECO:0000259" key="8">
    <source>
        <dbReference type="PROSITE" id="PS51471"/>
    </source>
</evidence>
<dbReference type="PROSITE" id="PS51471">
    <property type="entry name" value="FE2OG_OXY"/>
    <property type="match status" value="1"/>
</dbReference>
<evidence type="ECO:0000256" key="2">
    <source>
        <dbReference type="ARBA" id="ARBA00022723"/>
    </source>
</evidence>